<gene>
    <name evidence="5" type="ORF">ATEG_06396</name>
</gene>
<dbReference type="PANTHER" id="PTHR43861">
    <property type="entry name" value="TRANS-ACONITATE 2-METHYLTRANSFERASE-RELATED"/>
    <property type="match status" value="1"/>
</dbReference>
<name>Q0CIT8_ASPTN</name>
<evidence type="ECO:0000259" key="4">
    <source>
        <dbReference type="Pfam" id="PF13649"/>
    </source>
</evidence>
<dbReference type="InterPro" id="IPR029063">
    <property type="entry name" value="SAM-dependent_MTases_sf"/>
</dbReference>
<dbReference type="HOGENOM" id="CLU_049332_1_0_1"/>
<feature type="domain" description="Methyltransferase type 11" evidence="3">
    <location>
        <begin position="272"/>
        <end position="317"/>
    </location>
</feature>
<proteinExistence type="predicted"/>
<reference evidence="6" key="1">
    <citation type="submission" date="2005-09" db="EMBL/GenBank/DDBJ databases">
        <title>Annotation of the Aspergillus terreus NIH2624 genome.</title>
        <authorList>
            <person name="Birren B.W."/>
            <person name="Lander E.S."/>
            <person name="Galagan J.E."/>
            <person name="Nusbaum C."/>
            <person name="Devon K."/>
            <person name="Henn M."/>
            <person name="Ma L.-J."/>
            <person name="Jaffe D.B."/>
            <person name="Butler J."/>
            <person name="Alvarez P."/>
            <person name="Gnerre S."/>
            <person name="Grabherr M."/>
            <person name="Kleber M."/>
            <person name="Mauceli E.W."/>
            <person name="Brockman W."/>
            <person name="Rounsley S."/>
            <person name="Young S.K."/>
            <person name="LaButti K."/>
            <person name="Pushparaj V."/>
            <person name="DeCaprio D."/>
            <person name="Crawford M."/>
            <person name="Koehrsen M."/>
            <person name="Engels R."/>
            <person name="Montgomery P."/>
            <person name="Pearson M."/>
            <person name="Howarth C."/>
            <person name="Larson L."/>
            <person name="Luoma S."/>
            <person name="White J."/>
            <person name="Alvarado L."/>
            <person name="Kodira C.D."/>
            <person name="Zeng Q."/>
            <person name="Oleary S."/>
            <person name="Yandava C."/>
            <person name="Denning D.W."/>
            <person name="Nierman W.C."/>
            <person name="Milne T."/>
            <person name="Madden K."/>
        </authorList>
    </citation>
    <scope>NUCLEOTIDE SEQUENCE [LARGE SCALE GENOMIC DNA]</scope>
    <source>
        <strain evidence="6">NIH 2624 / FGSC A1156</strain>
    </source>
</reference>
<keyword evidence="1" id="KW-0489">Methyltransferase</keyword>
<sequence length="449" mass="50316">MTVSAEELFNGLGQQYEESYVDNAGLEEVIDCALKELPPKSRVLDVGCGTGKPVAARVARAGHEIHGIDISQEMVNIASRQVIGRFEKADMTTFQPSKQYDAIFTIFSMFQLSHSQTYSMMYKYSEWLKTGGLLVLGTIPSTSLVDDEGLYDASGKVVRHADLLFMGRRFLGTVYTKDGWRELFRAAGFIIQLERSFTFNAKPPYDKEIQDHYLIIAKKVVDHALLGPYPFPTSYRGPHPLSEAAWAPFAERLVRDEFDAVLEVIKGSKKVLDVGSGYGKEIPFRDRTFDAAVAMWILHYVDDLDKSLREIARVVDPSRPGSRIVIVQGAPDNEVVNLLNDICAPLSAQNTAIDHQGYLLNAAATVFAEYGFNDVKVFRVNAYCAFPEEDLTERCQKAAEVLAGFWFRDDPNFVQMKEALIPHLKLHFRDRPHAINDEVAVLVAKPLPN</sequence>
<dbReference type="InterPro" id="IPR041698">
    <property type="entry name" value="Methyltransf_25"/>
</dbReference>
<evidence type="ECO:0000256" key="1">
    <source>
        <dbReference type="ARBA" id="ARBA00022603"/>
    </source>
</evidence>
<dbReference type="EMBL" id="CH476602">
    <property type="protein sequence ID" value="EAU32940.1"/>
    <property type="molecule type" value="Genomic_DNA"/>
</dbReference>
<dbReference type="Pfam" id="PF13649">
    <property type="entry name" value="Methyltransf_25"/>
    <property type="match status" value="1"/>
</dbReference>
<dbReference type="SUPFAM" id="SSF53335">
    <property type="entry name" value="S-adenosyl-L-methionine-dependent methyltransferases"/>
    <property type="match status" value="2"/>
</dbReference>
<dbReference type="GO" id="GO:0032259">
    <property type="term" value="P:methylation"/>
    <property type="evidence" value="ECO:0007669"/>
    <property type="project" value="UniProtKB-KW"/>
</dbReference>
<dbReference type="GO" id="GO:0008757">
    <property type="term" value="F:S-adenosylmethionine-dependent methyltransferase activity"/>
    <property type="evidence" value="ECO:0007669"/>
    <property type="project" value="InterPro"/>
</dbReference>
<protein>
    <recommendedName>
        <fullName evidence="7">Methyltransferase domain-containing protein</fullName>
    </recommendedName>
</protein>
<dbReference type="Proteomes" id="UP000007963">
    <property type="component" value="Unassembled WGS sequence"/>
</dbReference>
<accession>Q0CIT8</accession>
<dbReference type="Gene3D" id="3.40.50.150">
    <property type="entry name" value="Vaccinia Virus protein VP39"/>
    <property type="match status" value="2"/>
</dbReference>
<evidence type="ECO:0008006" key="7">
    <source>
        <dbReference type="Google" id="ProtNLM"/>
    </source>
</evidence>
<dbReference type="Pfam" id="PF08241">
    <property type="entry name" value="Methyltransf_11"/>
    <property type="match status" value="1"/>
</dbReference>
<evidence type="ECO:0000256" key="2">
    <source>
        <dbReference type="ARBA" id="ARBA00022679"/>
    </source>
</evidence>
<evidence type="ECO:0000313" key="6">
    <source>
        <dbReference type="Proteomes" id="UP000007963"/>
    </source>
</evidence>
<dbReference type="AlphaFoldDB" id="Q0CIT8"/>
<dbReference type="PANTHER" id="PTHR43861:SF1">
    <property type="entry name" value="TRANS-ACONITATE 2-METHYLTRANSFERASE"/>
    <property type="match status" value="1"/>
</dbReference>
<dbReference type="STRING" id="341663.Q0CIT8"/>
<dbReference type="OMA" id="NEPAWRR"/>
<dbReference type="InterPro" id="IPR013216">
    <property type="entry name" value="Methyltransf_11"/>
</dbReference>
<evidence type="ECO:0000259" key="3">
    <source>
        <dbReference type="Pfam" id="PF08241"/>
    </source>
</evidence>
<dbReference type="OrthoDB" id="540004at2759"/>
<feature type="domain" description="Methyltransferase" evidence="4">
    <location>
        <begin position="43"/>
        <end position="132"/>
    </location>
</feature>
<organism evidence="5 6">
    <name type="scientific">Aspergillus terreus (strain NIH 2624 / FGSC A1156)</name>
    <dbReference type="NCBI Taxonomy" id="341663"/>
    <lineage>
        <taxon>Eukaryota</taxon>
        <taxon>Fungi</taxon>
        <taxon>Dikarya</taxon>
        <taxon>Ascomycota</taxon>
        <taxon>Pezizomycotina</taxon>
        <taxon>Eurotiomycetes</taxon>
        <taxon>Eurotiomycetidae</taxon>
        <taxon>Eurotiales</taxon>
        <taxon>Aspergillaceae</taxon>
        <taxon>Aspergillus</taxon>
        <taxon>Aspergillus subgen. Circumdati</taxon>
    </lineage>
</organism>
<dbReference type="GeneID" id="4322178"/>
<dbReference type="VEuPathDB" id="FungiDB:ATEG_06396"/>
<dbReference type="RefSeq" id="XP_001215574.1">
    <property type="nucleotide sequence ID" value="XM_001215574.1"/>
</dbReference>
<dbReference type="eggNOG" id="ENOG502SHJW">
    <property type="taxonomic scope" value="Eukaryota"/>
</dbReference>
<evidence type="ECO:0000313" key="5">
    <source>
        <dbReference type="EMBL" id="EAU32940.1"/>
    </source>
</evidence>
<keyword evidence="2" id="KW-0808">Transferase</keyword>
<dbReference type="CDD" id="cd02440">
    <property type="entry name" value="AdoMet_MTases"/>
    <property type="match status" value="1"/>
</dbReference>